<organism evidence="11 12">
    <name type="scientific">Jeotgalibacillus malaysiensis</name>
    <dbReference type="NCBI Taxonomy" id="1508404"/>
    <lineage>
        <taxon>Bacteria</taxon>
        <taxon>Bacillati</taxon>
        <taxon>Bacillota</taxon>
        <taxon>Bacilli</taxon>
        <taxon>Bacillales</taxon>
        <taxon>Caryophanaceae</taxon>
        <taxon>Jeotgalibacillus</taxon>
    </lineage>
</organism>
<dbReference type="FunFam" id="3.40.970.10:FF:000001">
    <property type="entry name" value="Ribonuclease H1"/>
    <property type="match status" value="1"/>
</dbReference>
<protein>
    <recommendedName>
        <fullName evidence="4">ribonuclease H</fullName>
        <ecNumber evidence="4">3.1.26.4</ecNumber>
    </recommendedName>
</protein>
<dbReference type="InterPro" id="IPR050092">
    <property type="entry name" value="RNase_H"/>
</dbReference>
<accession>A0A0B5AX35</accession>
<dbReference type="GO" id="GO:0003676">
    <property type="term" value="F:nucleic acid binding"/>
    <property type="evidence" value="ECO:0007669"/>
    <property type="project" value="InterPro"/>
</dbReference>
<dbReference type="HOGENOM" id="CLU_030894_2_1_9"/>
<proteinExistence type="inferred from homology"/>
<dbReference type="KEGG" id="jeo:JMA_38150"/>
<dbReference type="InterPro" id="IPR036397">
    <property type="entry name" value="RNaseH_sf"/>
</dbReference>
<evidence type="ECO:0000256" key="9">
    <source>
        <dbReference type="ARBA" id="ARBA00022842"/>
    </source>
</evidence>
<dbReference type="EMBL" id="CP009417">
    <property type="protein sequence ID" value="AJD93133.1"/>
    <property type="molecule type" value="Genomic_DNA"/>
</dbReference>
<keyword evidence="7" id="KW-0255">Endonuclease</keyword>
<gene>
    <name evidence="11" type="ORF">JMA_38150</name>
</gene>
<evidence type="ECO:0000259" key="10">
    <source>
        <dbReference type="PROSITE" id="PS50879"/>
    </source>
</evidence>
<dbReference type="GO" id="GO:0004523">
    <property type="term" value="F:RNA-DNA hybrid ribonuclease activity"/>
    <property type="evidence" value="ECO:0007669"/>
    <property type="project" value="UniProtKB-EC"/>
</dbReference>
<keyword evidence="9" id="KW-0460">Magnesium</keyword>
<evidence type="ECO:0000256" key="1">
    <source>
        <dbReference type="ARBA" id="ARBA00000077"/>
    </source>
</evidence>
<dbReference type="AlphaFoldDB" id="A0A0B5AX35"/>
<dbReference type="PROSITE" id="PS50879">
    <property type="entry name" value="RNASE_H_1"/>
    <property type="match status" value="1"/>
</dbReference>
<evidence type="ECO:0000256" key="6">
    <source>
        <dbReference type="ARBA" id="ARBA00022723"/>
    </source>
</evidence>
<comment type="catalytic activity">
    <reaction evidence="1">
        <text>Endonucleolytic cleavage to 5'-phosphomonoester.</text>
        <dbReference type="EC" id="3.1.26.4"/>
    </reaction>
</comment>
<evidence type="ECO:0000256" key="3">
    <source>
        <dbReference type="ARBA" id="ARBA00005300"/>
    </source>
</evidence>
<comment type="cofactor">
    <cofactor evidence="2">
        <name>Mg(2+)</name>
        <dbReference type="ChEBI" id="CHEBI:18420"/>
    </cofactor>
</comment>
<dbReference type="PANTHER" id="PTHR10642">
    <property type="entry name" value="RIBONUCLEASE H1"/>
    <property type="match status" value="1"/>
</dbReference>
<dbReference type="InterPro" id="IPR009027">
    <property type="entry name" value="Ribosomal_bL9/RNase_H1_N"/>
</dbReference>
<evidence type="ECO:0000313" key="12">
    <source>
        <dbReference type="Proteomes" id="UP000031449"/>
    </source>
</evidence>
<dbReference type="InterPro" id="IPR011320">
    <property type="entry name" value="RNase_H1_N"/>
</dbReference>
<dbReference type="Pfam" id="PF01693">
    <property type="entry name" value="Cauli_VI"/>
    <property type="match status" value="1"/>
</dbReference>
<evidence type="ECO:0000313" key="11">
    <source>
        <dbReference type="EMBL" id="AJD93133.1"/>
    </source>
</evidence>
<dbReference type="EC" id="3.1.26.4" evidence="4"/>
<dbReference type="OrthoDB" id="9811552at2"/>
<dbReference type="Gene3D" id="3.40.970.10">
    <property type="entry name" value="Ribonuclease H1, N-terminal domain"/>
    <property type="match status" value="1"/>
</dbReference>
<dbReference type="Pfam" id="PF00075">
    <property type="entry name" value="RNase_H"/>
    <property type="match status" value="1"/>
</dbReference>
<name>A0A0B5AX35_9BACL</name>
<evidence type="ECO:0000256" key="2">
    <source>
        <dbReference type="ARBA" id="ARBA00001946"/>
    </source>
</evidence>
<dbReference type="InterPro" id="IPR002156">
    <property type="entry name" value="RNaseH_domain"/>
</dbReference>
<evidence type="ECO:0000256" key="7">
    <source>
        <dbReference type="ARBA" id="ARBA00022759"/>
    </source>
</evidence>
<sequence>MAKSKAKFYAVLAGHKPGIYLTWAECQEQTKGFKGAKYKSFPTREEANLFMKGEVVVTSAEKKKEDYIVAAKEAERYAIEVSKEAGTVAIYTDGSRKQKPESEDFVFGCGVAIIDGGDIQHSFGKASDYKPYAVYENVAGELLGAGEAFRYLQNNRPDVKKVVFFYDYQGIGHWAQHTWKAKNDMTQRYVAFMDTFRQETGVEIDFRHVKGHVGNKFNEHVDEIAGRVIDEFIAKLQKGA</sequence>
<reference evidence="11 12" key="1">
    <citation type="submission" date="2014-08" db="EMBL/GenBank/DDBJ databases">
        <title>Complete genome of a marine bacteria Jeotgalibacillus malaysiensis.</title>
        <authorList>
            <person name="Yaakop A.S."/>
            <person name="Chan K.-G."/>
            <person name="Goh K.M."/>
        </authorList>
    </citation>
    <scope>NUCLEOTIDE SEQUENCE [LARGE SCALE GENOMIC DNA]</scope>
    <source>
        <strain evidence="11 12">D5</strain>
        <plasmid evidence="12">Plasmid</plasmid>
    </source>
</reference>
<keyword evidence="11" id="KW-0614">Plasmid</keyword>
<keyword evidence="8 11" id="KW-0378">Hydrolase</keyword>
<keyword evidence="6" id="KW-0479">Metal-binding</keyword>
<dbReference type="Proteomes" id="UP000031449">
    <property type="component" value="Plasmid unnamed"/>
</dbReference>
<evidence type="ECO:0000256" key="5">
    <source>
        <dbReference type="ARBA" id="ARBA00022722"/>
    </source>
</evidence>
<feature type="domain" description="RNase H type-1" evidence="10">
    <location>
        <begin position="84"/>
        <end position="230"/>
    </location>
</feature>
<dbReference type="InterPro" id="IPR012337">
    <property type="entry name" value="RNaseH-like_sf"/>
</dbReference>
<dbReference type="Gene3D" id="3.30.420.10">
    <property type="entry name" value="Ribonuclease H-like superfamily/Ribonuclease H"/>
    <property type="match status" value="1"/>
</dbReference>
<geneLocation type="plasmid" evidence="12"/>
<dbReference type="GO" id="GO:0046872">
    <property type="term" value="F:metal ion binding"/>
    <property type="evidence" value="ECO:0007669"/>
    <property type="project" value="UniProtKB-KW"/>
</dbReference>
<dbReference type="BioCyc" id="JESP1508404:G14D9-13099-MONOMER"/>
<keyword evidence="12" id="KW-1185">Reference proteome</keyword>
<evidence type="ECO:0000256" key="8">
    <source>
        <dbReference type="ARBA" id="ARBA00022801"/>
    </source>
</evidence>
<dbReference type="SUPFAM" id="SSF53098">
    <property type="entry name" value="Ribonuclease H-like"/>
    <property type="match status" value="1"/>
</dbReference>
<comment type="similarity">
    <text evidence="3">Belongs to the RNase H family.</text>
</comment>
<dbReference type="InterPro" id="IPR037056">
    <property type="entry name" value="RNase_H1_N_sf"/>
</dbReference>
<dbReference type="SUPFAM" id="SSF55658">
    <property type="entry name" value="L9 N-domain-like"/>
    <property type="match status" value="1"/>
</dbReference>
<keyword evidence="5" id="KW-0540">Nuclease</keyword>
<evidence type="ECO:0000256" key="4">
    <source>
        <dbReference type="ARBA" id="ARBA00012180"/>
    </source>
</evidence>
<dbReference type="PANTHER" id="PTHR10642:SF26">
    <property type="entry name" value="RIBONUCLEASE H1"/>
    <property type="match status" value="1"/>
</dbReference>
<dbReference type="GO" id="GO:0043137">
    <property type="term" value="P:DNA replication, removal of RNA primer"/>
    <property type="evidence" value="ECO:0007669"/>
    <property type="project" value="TreeGrafter"/>
</dbReference>